<protein>
    <recommendedName>
        <fullName evidence="7">Ankyrin repeat-containing protein</fullName>
    </recommendedName>
</protein>
<dbReference type="Proteomes" id="UP001501459">
    <property type="component" value="Unassembled WGS sequence"/>
</dbReference>
<keyword evidence="6" id="KW-1185">Reference proteome</keyword>
<dbReference type="PROSITE" id="PS50297">
    <property type="entry name" value="ANK_REP_REGION"/>
    <property type="match status" value="2"/>
</dbReference>
<feature type="region of interest" description="Disordered" evidence="4">
    <location>
        <begin position="266"/>
        <end position="304"/>
    </location>
</feature>
<organism evidence="5 6">
    <name type="scientific">Lentibacillus halophilus</name>
    <dbReference type="NCBI Taxonomy" id="295065"/>
    <lineage>
        <taxon>Bacteria</taxon>
        <taxon>Bacillati</taxon>
        <taxon>Bacillota</taxon>
        <taxon>Bacilli</taxon>
        <taxon>Bacillales</taxon>
        <taxon>Bacillaceae</taxon>
        <taxon>Lentibacillus</taxon>
    </lineage>
</organism>
<dbReference type="EMBL" id="BAAADM010000017">
    <property type="protein sequence ID" value="GAA0433545.1"/>
    <property type="molecule type" value="Genomic_DNA"/>
</dbReference>
<keyword evidence="2 3" id="KW-0040">ANK repeat</keyword>
<dbReference type="PROSITE" id="PS50088">
    <property type="entry name" value="ANK_REPEAT"/>
    <property type="match status" value="2"/>
</dbReference>
<evidence type="ECO:0000256" key="1">
    <source>
        <dbReference type="ARBA" id="ARBA00022737"/>
    </source>
</evidence>
<keyword evidence="1" id="KW-0677">Repeat</keyword>
<evidence type="ECO:0000256" key="2">
    <source>
        <dbReference type="ARBA" id="ARBA00023043"/>
    </source>
</evidence>
<comment type="caution">
    <text evidence="5">The sequence shown here is derived from an EMBL/GenBank/DDBJ whole genome shotgun (WGS) entry which is preliminary data.</text>
</comment>
<dbReference type="PANTHER" id="PTHR24171:SF8">
    <property type="entry name" value="BRCA1-ASSOCIATED RING DOMAIN PROTEIN 1"/>
    <property type="match status" value="1"/>
</dbReference>
<dbReference type="Gene3D" id="1.25.40.20">
    <property type="entry name" value="Ankyrin repeat-containing domain"/>
    <property type="match status" value="1"/>
</dbReference>
<name>A0ABN0Z4U0_9BACI</name>
<evidence type="ECO:0000313" key="6">
    <source>
        <dbReference type="Proteomes" id="UP001501459"/>
    </source>
</evidence>
<proteinExistence type="predicted"/>
<dbReference type="InterPro" id="IPR036770">
    <property type="entry name" value="Ankyrin_rpt-contain_sf"/>
</dbReference>
<evidence type="ECO:0000256" key="3">
    <source>
        <dbReference type="PROSITE-ProRule" id="PRU00023"/>
    </source>
</evidence>
<dbReference type="Pfam" id="PF12796">
    <property type="entry name" value="Ank_2"/>
    <property type="match status" value="1"/>
</dbReference>
<accession>A0ABN0Z4U0</accession>
<evidence type="ECO:0000313" key="5">
    <source>
        <dbReference type="EMBL" id="GAA0433545.1"/>
    </source>
</evidence>
<feature type="compositionally biased region" description="Polar residues" evidence="4">
    <location>
        <begin position="273"/>
        <end position="290"/>
    </location>
</feature>
<dbReference type="RefSeq" id="WP_343751305.1">
    <property type="nucleotide sequence ID" value="NZ_BAAADM010000017.1"/>
</dbReference>
<gene>
    <name evidence="5" type="ORF">GCM10008983_07710</name>
</gene>
<sequence length="438" mass="49028">MYENQLITFDKNREVTGTKGHDFHRTNDFDIYASENKQAFYVDLVKQWLVFMEDKMIFYGDPIQLEVMGIGIEQAKDNLIKVNGDSEVIDSDNFFRAIANNNADKVNRLIEKGADPNMVTDQGTSALITALQHENPTIVKKLLDAGADPNLQGYHMDYPDTNPLDIAIEKNNVSLIKMLLENGANPNQTHVQNLGNKDMETNSLINAIELENVKAVEMLLKHGANAQENLKDGGEGITPIDYAEEKAQWGVSSELEKIINLLTGKHTRKDTSENSQKQDGPGDGSSNIGNNKKETAEQDQSKSFSYESYTNSRFGFSVDYPTTFSKEDAPTNNDGREFTNNEASILAYGSHINVLEGNETIETYYNRAIESNPGSIAYQQVGSDWYVISFKEGNDTIYEKAIIEKDIISTLKITYPTSRQSYYKPMVTHISEGFEGAE</sequence>
<dbReference type="SMART" id="SM00248">
    <property type="entry name" value="ANK"/>
    <property type="match status" value="4"/>
</dbReference>
<dbReference type="InterPro" id="IPR002110">
    <property type="entry name" value="Ankyrin_rpt"/>
</dbReference>
<reference evidence="5 6" key="1">
    <citation type="journal article" date="2019" name="Int. J. Syst. Evol. Microbiol.">
        <title>The Global Catalogue of Microorganisms (GCM) 10K type strain sequencing project: providing services to taxonomists for standard genome sequencing and annotation.</title>
        <authorList>
            <consortium name="The Broad Institute Genomics Platform"/>
            <consortium name="The Broad Institute Genome Sequencing Center for Infectious Disease"/>
            <person name="Wu L."/>
            <person name="Ma J."/>
        </authorList>
    </citation>
    <scope>NUCLEOTIDE SEQUENCE [LARGE SCALE GENOMIC DNA]</scope>
    <source>
        <strain evidence="5 6">JCM 12149</strain>
    </source>
</reference>
<evidence type="ECO:0000256" key="4">
    <source>
        <dbReference type="SAM" id="MobiDB-lite"/>
    </source>
</evidence>
<evidence type="ECO:0008006" key="7">
    <source>
        <dbReference type="Google" id="ProtNLM"/>
    </source>
</evidence>
<dbReference type="SUPFAM" id="SSF48403">
    <property type="entry name" value="Ankyrin repeat"/>
    <property type="match status" value="1"/>
</dbReference>
<dbReference type="PANTHER" id="PTHR24171">
    <property type="entry name" value="ANKYRIN REPEAT DOMAIN-CONTAINING PROTEIN 39-RELATED"/>
    <property type="match status" value="1"/>
</dbReference>
<feature type="repeat" description="ANK" evidence="3">
    <location>
        <begin position="122"/>
        <end position="154"/>
    </location>
</feature>
<feature type="repeat" description="ANK" evidence="3">
    <location>
        <begin position="159"/>
        <end position="191"/>
    </location>
</feature>
<feature type="compositionally biased region" description="Basic and acidic residues" evidence="4">
    <location>
        <begin position="291"/>
        <end position="300"/>
    </location>
</feature>